<dbReference type="Proteomes" id="UP000254808">
    <property type="component" value="Chromosome"/>
</dbReference>
<reference evidence="1 2" key="1">
    <citation type="submission" date="2018-03" db="EMBL/GenBank/DDBJ databases">
        <title>Phenotypic and genomic properties of Cyclonatronum proteinivorum gen. nov., sp. nov., a haloalkaliphilic bacteroidete from soda lakes possessing Na+-translocating rhodopsin.</title>
        <authorList>
            <person name="Toshchakov S.V."/>
            <person name="Korzhenkov A."/>
            <person name="Samarov N.I."/>
            <person name="Kublanov I.V."/>
            <person name="Muntyan M.S."/>
            <person name="Sorokin D.Y."/>
        </authorList>
    </citation>
    <scope>NUCLEOTIDE SEQUENCE [LARGE SCALE GENOMIC DNA]</scope>
    <source>
        <strain evidence="1 2">Omega</strain>
    </source>
</reference>
<name>A0A345UP58_9BACT</name>
<sequence>MPAYVIRMGVPEMESFWDDLLEKRKSDSLSADERELFKFLEKPLGI</sequence>
<keyword evidence="2" id="KW-1185">Reference proteome</keyword>
<protein>
    <submittedName>
        <fullName evidence="1">Uncharacterized protein</fullName>
    </submittedName>
</protein>
<evidence type="ECO:0000313" key="2">
    <source>
        <dbReference type="Proteomes" id="UP000254808"/>
    </source>
</evidence>
<gene>
    <name evidence="1" type="ORF">CYPRO_3023</name>
</gene>
<organism evidence="1 2">
    <name type="scientific">Cyclonatronum proteinivorum</name>
    <dbReference type="NCBI Taxonomy" id="1457365"/>
    <lineage>
        <taxon>Bacteria</taxon>
        <taxon>Pseudomonadati</taxon>
        <taxon>Balneolota</taxon>
        <taxon>Balneolia</taxon>
        <taxon>Balneolales</taxon>
        <taxon>Cyclonatronaceae</taxon>
        <taxon>Cyclonatronum</taxon>
    </lineage>
</organism>
<evidence type="ECO:0000313" key="1">
    <source>
        <dbReference type="EMBL" id="AXJ02260.1"/>
    </source>
</evidence>
<dbReference type="AlphaFoldDB" id="A0A345UP58"/>
<accession>A0A345UP58</accession>
<proteinExistence type="predicted"/>
<dbReference type="EMBL" id="CP027806">
    <property type="protein sequence ID" value="AXJ02260.1"/>
    <property type="molecule type" value="Genomic_DNA"/>
</dbReference>
<dbReference type="KEGG" id="cprv:CYPRO_3023"/>